<dbReference type="InterPro" id="IPR016181">
    <property type="entry name" value="Acyl_CoA_acyltransferase"/>
</dbReference>
<reference evidence="2 3" key="1">
    <citation type="submission" date="2018-07" db="EMBL/GenBank/DDBJ databases">
        <title>Genomic Encyclopedia of Type Strains, Phase IV (KMG-IV): sequencing the most valuable type-strain genomes for metagenomic binning, comparative biology and taxonomic classification.</title>
        <authorList>
            <person name="Goeker M."/>
        </authorList>
    </citation>
    <scope>NUCLEOTIDE SEQUENCE [LARGE SCALE GENOMIC DNA]</scope>
    <source>
        <strain evidence="2 3">DSM 14364</strain>
    </source>
</reference>
<dbReference type="AlphaFoldDB" id="A0A370HNB2"/>
<sequence length="193" mass="22223">METTESNAGHHDNLIRVEIVTTPEQLLHAYAIRAICFMEEHGVAARQTYDGNDYQATHVIVYAGDEPVGTARIRWFRDFAKMERTSFRQQWRNPRTVKRCAEFIFEHISRKGYDRVITHAKPKYARLWRTLLGFRPAEGKEPLLFAGHDEPYVELVKELAPPPNAITQASDAAVLFRIEGHWDAKSEFEAGKI</sequence>
<evidence type="ECO:0000313" key="3">
    <source>
        <dbReference type="Proteomes" id="UP000254925"/>
    </source>
</evidence>
<proteinExistence type="predicted"/>
<feature type="domain" description="N-acetyltransferase" evidence="1">
    <location>
        <begin position="15"/>
        <end position="160"/>
    </location>
</feature>
<dbReference type="InterPro" id="IPR000182">
    <property type="entry name" value="GNAT_dom"/>
</dbReference>
<dbReference type="OrthoDB" id="9796171at2"/>
<comment type="caution">
    <text evidence="2">The sequence shown here is derived from an EMBL/GenBank/DDBJ whole genome shotgun (WGS) entry which is preliminary data.</text>
</comment>
<accession>A0A370HNB2</accession>
<dbReference type="RefSeq" id="WP_114769765.1">
    <property type="nucleotide sequence ID" value="NZ_QQBB01000003.1"/>
</dbReference>
<dbReference type="SUPFAM" id="SSF55729">
    <property type="entry name" value="Acyl-CoA N-acyltransferases (Nat)"/>
    <property type="match status" value="1"/>
</dbReference>
<dbReference type="Proteomes" id="UP000254925">
    <property type="component" value="Unassembled WGS sequence"/>
</dbReference>
<dbReference type="Gene3D" id="3.40.630.30">
    <property type="match status" value="1"/>
</dbReference>
<protein>
    <recommendedName>
        <fullName evidence="1">N-acetyltransferase domain-containing protein</fullName>
    </recommendedName>
</protein>
<gene>
    <name evidence="2" type="ORF">DES45_103316</name>
</gene>
<dbReference type="EMBL" id="QQBB01000003">
    <property type="protein sequence ID" value="RDI60056.1"/>
    <property type="molecule type" value="Genomic_DNA"/>
</dbReference>
<dbReference type="PROSITE" id="PS51186">
    <property type="entry name" value="GNAT"/>
    <property type="match status" value="1"/>
</dbReference>
<dbReference type="GO" id="GO:0016747">
    <property type="term" value="F:acyltransferase activity, transferring groups other than amino-acyl groups"/>
    <property type="evidence" value="ECO:0007669"/>
    <property type="project" value="InterPro"/>
</dbReference>
<name>A0A370HNB2_9HYPH</name>
<evidence type="ECO:0000313" key="2">
    <source>
        <dbReference type="EMBL" id="RDI60056.1"/>
    </source>
</evidence>
<keyword evidence="3" id="KW-1185">Reference proteome</keyword>
<evidence type="ECO:0000259" key="1">
    <source>
        <dbReference type="PROSITE" id="PS51186"/>
    </source>
</evidence>
<organism evidence="2 3">
    <name type="scientific">Microvirga subterranea</name>
    <dbReference type="NCBI Taxonomy" id="186651"/>
    <lineage>
        <taxon>Bacteria</taxon>
        <taxon>Pseudomonadati</taxon>
        <taxon>Pseudomonadota</taxon>
        <taxon>Alphaproteobacteria</taxon>
        <taxon>Hyphomicrobiales</taxon>
        <taxon>Methylobacteriaceae</taxon>
        <taxon>Microvirga</taxon>
    </lineage>
</organism>